<organism evidence="17 18">
    <name type="scientific">Spizellomyces punctatus (strain DAOM BR117)</name>
    <dbReference type="NCBI Taxonomy" id="645134"/>
    <lineage>
        <taxon>Eukaryota</taxon>
        <taxon>Fungi</taxon>
        <taxon>Fungi incertae sedis</taxon>
        <taxon>Chytridiomycota</taxon>
        <taxon>Chytridiomycota incertae sedis</taxon>
        <taxon>Chytridiomycetes</taxon>
        <taxon>Spizellomycetales</taxon>
        <taxon>Spizellomycetaceae</taxon>
        <taxon>Spizellomyces</taxon>
    </lineage>
</organism>
<dbReference type="InterPro" id="IPR008250">
    <property type="entry name" value="ATPase_P-typ_transduc_dom_A_sf"/>
</dbReference>
<dbReference type="Pfam" id="PF08282">
    <property type="entry name" value="Hydrolase_3"/>
    <property type="match status" value="1"/>
</dbReference>
<proteinExistence type="predicted"/>
<evidence type="ECO:0000256" key="7">
    <source>
        <dbReference type="ARBA" id="ARBA00022741"/>
    </source>
</evidence>
<keyword evidence="4" id="KW-1003">Cell membrane</keyword>
<dbReference type="InterPro" id="IPR023298">
    <property type="entry name" value="ATPase_P-typ_TM_dom_sf"/>
</dbReference>
<evidence type="ECO:0000256" key="12">
    <source>
        <dbReference type="ARBA" id="ARBA00023008"/>
    </source>
</evidence>
<dbReference type="SFLD" id="SFLDF00027">
    <property type="entry name" value="p-type_atpase"/>
    <property type="match status" value="1"/>
</dbReference>
<keyword evidence="7" id="KW-0547">Nucleotide-binding</keyword>
<evidence type="ECO:0000256" key="3">
    <source>
        <dbReference type="ARBA" id="ARBA00022448"/>
    </source>
</evidence>
<dbReference type="PRINTS" id="PR00119">
    <property type="entry name" value="CATATPASE"/>
</dbReference>
<feature type="transmembrane region" description="Helical" evidence="15">
    <location>
        <begin position="96"/>
        <end position="112"/>
    </location>
</feature>
<dbReference type="VEuPathDB" id="FungiDB:SPPG_08664"/>
<keyword evidence="6" id="KW-0479">Metal-binding</keyword>
<dbReference type="NCBIfam" id="TIGR01494">
    <property type="entry name" value="ATPase_P-type"/>
    <property type="match status" value="2"/>
</dbReference>
<feature type="transmembrane region" description="Helical" evidence="15">
    <location>
        <begin position="257"/>
        <end position="280"/>
    </location>
</feature>
<dbReference type="GO" id="GO:0016887">
    <property type="term" value="F:ATP hydrolysis activity"/>
    <property type="evidence" value="ECO:0007669"/>
    <property type="project" value="InterPro"/>
</dbReference>
<dbReference type="InterPro" id="IPR018303">
    <property type="entry name" value="ATPase_P-typ_P_site"/>
</dbReference>
<dbReference type="InterPro" id="IPR036412">
    <property type="entry name" value="HAD-like_sf"/>
</dbReference>
<dbReference type="Gene3D" id="3.40.50.1000">
    <property type="entry name" value="HAD superfamily/HAD-like"/>
    <property type="match status" value="1"/>
</dbReference>
<keyword evidence="10" id="KW-1278">Translocase</keyword>
<dbReference type="SUPFAM" id="SSF81653">
    <property type="entry name" value="Calcium ATPase, transduction domain A"/>
    <property type="match status" value="1"/>
</dbReference>
<feature type="transmembrane region" description="Helical" evidence="15">
    <location>
        <begin position="725"/>
        <end position="747"/>
    </location>
</feature>
<keyword evidence="11 15" id="KW-1133">Transmembrane helix</keyword>
<dbReference type="Proteomes" id="UP000053201">
    <property type="component" value="Unassembled WGS sequence"/>
</dbReference>
<evidence type="ECO:0000256" key="13">
    <source>
        <dbReference type="ARBA" id="ARBA00023065"/>
    </source>
</evidence>
<sequence>MLKDLRRTNTSETSLIPHAHHTLAPSQSLLSLGVTSQGLTTPQITARRQECGANILVGSGGVRAWKVLIGQVCNGLTVVLVAAMSIALAIQDWLEAAVILFVIVFNTIVGFLQEYRAEKTMEALQKTASPTSRVLRNGQTETIASEDLVPGDILFLEQGDAVGADARLIEVYNLQVEEGLLTGESLPVSKSVDAVEMDTALGDRLCMVYMGTNVVKGRAKAVVVATGMQTQIGSIAKSLSESSEPTSTPLQKRLNHLALALFVFSIILALIVFAVYGFVFSQEASIYAISVAIAMIPEGLVAVVTLTMALGVRRMAKQKAIVRRLAALEALGSTTDICSDKTGTLTQGKMVLTQFYVPHKETYTVTGTGLDPTGTIQSEDHTSIITETLPDYLTRFVQCAALCNTSAIHMDEEGIWNGTGDPTEIALQVFAHKLSSGKPALLRTPDAPTHPWTLIAEHAFDSTLKRMSVVYMHEPTNTAYVFAKGGLESLIPLCKSLWDETPLTEHIRAEITGKVNDMASRGLRVLCLAYRRLGSTPSTRDATEKDLMLLGWAGINDPPRPETASAVQACHRAGITVRMLTGDHPRTAAAIAEQVGILDMSGSHTTVCMDAVESKRAWTGPEFDALTSDQVDALPELPLVVARCTPDTKVRMIDALDRRKKIAAMTGDGVNDSPSLKKAPIGIAMGTGSDVAKQASSIVLTDDNFATIVSAIAQGRRIFSNIQKFVLHLMTTNVAEIVALIIGLAFVDGSGTSVYPLSPLQILFVNMVTSHGTRH</sequence>
<keyword evidence="3" id="KW-0813">Transport</keyword>
<dbReference type="GO" id="GO:0046872">
    <property type="term" value="F:metal ion binding"/>
    <property type="evidence" value="ECO:0007669"/>
    <property type="project" value="UniProtKB-KW"/>
</dbReference>
<dbReference type="PROSITE" id="PS00154">
    <property type="entry name" value="ATPASE_E1_E2"/>
    <property type="match status" value="1"/>
</dbReference>
<dbReference type="GeneID" id="27691809"/>
<keyword evidence="18" id="KW-1185">Reference proteome</keyword>
<dbReference type="SUPFAM" id="SSF56784">
    <property type="entry name" value="HAD-like"/>
    <property type="match status" value="1"/>
</dbReference>
<dbReference type="Pfam" id="PF00690">
    <property type="entry name" value="Cation_ATPase_N"/>
    <property type="match status" value="1"/>
</dbReference>
<dbReference type="InterPro" id="IPR059000">
    <property type="entry name" value="ATPase_P-type_domA"/>
</dbReference>
<dbReference type="Pfam" id="PF00122">
    <property type="entry name" value="E1-E2_ATPase"/>
    <property type="match status" value="1"/>
</dbReference>
<keyword evidence="14 15" id="KW-0472">Membrane</keyword>
<dbReference type="SUPFAM" id="SSF81665">
    <property type="entry name" value="Calcium ATPase, transmembrane domain M"/>
    <property type="match status" value="1"/>
</dbReference>
<dbReference type="FunFam" id="3.40.50.1000:FF:000144">
    <property type="entry name" value="copper-transporting ATPase 1 isoform X2"/>
    <property type="match status" value="1"/>
</dbReference>
<dbReference type="GO" id="GO:0005886">
    <property type="term" value="C:plasma membrane"/>
    <property type="evidence" value="ECO:0007669"/>
    <property type="project" value="UniProtKB-SubCell"/>
</dbReference>
<keyword evidence="5 15" id="KW-0812">Transmembrane</keyword>
<dbReference type="AlphaFoldDB" id="A0A0L0H3X0"/>
<keyword evidence="13" id="KW-0406">Ion transport</keyword>
<accession>A0A0L0H3X0</accession>
<dbReference type="Gene3D" id="3.40.1110.10">
    <property type="entry name" value="Calcium-transporting ATPase, cytoplasmic domain N"/>
    <property type="match status" value="1"/>
</dbReference>
<dbReference type="InterPro" id="IPR004014">
    <property type="entry name" value="ATPase_P-typ_cation-transptr_N"/>
</dbReference>
<dbReference type="RefSeq" id="XP_016603942.1">
    <property type="nucleotide sequence ID" value="XM_016756810.1"/>
</dbReference>
<dbReference type="InterPro" id="IPR001757">
    <property type="entry name" value="P_typ_ATPase"/>
</dbReference>
<feature type="transmembrane region" description="Helical" evidence="15">
    <location>
        <begin position="286"/>
        <end position="310"/>
    </location>
</feature>
<evidence type="ECO:0000256" key="14">
    <source>
        <dbReference type="ARBA" id="ARBA00023136"/>
    </source>
</evidence>
<evidence type="ECO:0000256" key="4">
    <source>
        <dbReference type="ARBA" id="ARBA00022475"/>
    </source>
</evidence>
<evidence type="ECO:0000256" key="5">
    <source>
        <dbReference type="ARBA" id="ARBA00022692"/>
    </source>
</evidence>
<dbReference type="SUPFAM" id="SSF81660">
    <property type="entry name" value="Metal cation-transporting ATPase, ATP-binding domain N"/>
    <property type="match status" value="1"/>
</dbReference>
<dbReference type="SMART" id="SM00831">
    <property type="entry name" value="Cation_ATPase_N"/>
    <property type="match status" value="1"/>
</dbReference>
<dbReference type="PANTHER" id="PTHR42861">
    <property type="entry name" value="CALCIUM-TRANSPORTING ATPASE"/>
    <property type="match status" value="1"/>
</dbReference>
<dbReference type="Gene3D" id="2.70.150.10">
    <property type="entry name" value="Calcium-transporting ATPase, cytoplasmic transduction domain A"/>
    <property type="match status" value="1"/>
</dbReference>
<protein>
    <recommendedName>
        <fullName evidence="2">P-type Cu(+) transporter</fullName>
        <ecNumber evidence="2">7.2.2.8</ecNumber>
    </recommendedName>
</protein>
<evidence type="ECO:0000256" key="6">
    <source>
        <dbReference type="ARBA" id="ARBA00022723"/>
    </source>
</evidence>
<dbReference type="InterPro" id="IPR044492">
    <property type="entry name" value="P_typ_ATPase_HD_dom"/>
</dbReference>
<dbReference type="InterPro" id="IPR023299">
    <property type="entry name" value="ATPase_P-typ_cyto_dom_N"/>
</dbReference>
<evidence type="ECO:0000256" key="2">
    <source>
        <dbReference type="ARBA" id="ARBA00012517"/>
    </source>
</evidence>
<evidence type="ECO:0000313" key="18">
    <source>
        <dbReference type="Proteomes" id="UP000053201"/>
    </source>
</evidence>
<evidence type="ECO:0000259" key="16">
    <source>
        <dbReference type="SMART" id="SM00831"/>
    </source>
</evidence>
<dbReference type="EC" id="7.2.2.8" evidence="2"/>
<dbReference type="OrthoDB" id="116380at2759"/>
<dbReference type="SFLD" id="SFLDS00003">
    <property type="entry name" value="Haloacid_Dehalogenase"/>
    <property type="match status" value="1"/>
</dbReference>
<evidence type="ECO:0000256" key="8">
    <source>
        <dbReference type="ARBA" id="ARBA00022796"/>
    </source>
</evidence>
<evidence type="ECO:0000256" key="9">
    <source>
        <dbReference type="ARBA" id="ARBA00022840"/>
    </source>
</evidence>
<keyword evidence="12" id="KW-0186">Copper</keyword>
<comment type="subcellular location">
    <subcellularLocation>
        <location evidence="1">Cell membrane</location>
        <topology evidence="1">Multi-pass membrane protein</topology>
    </subcellularLocation>
</comment>
<feature type="transmembrane region" description="Helical" evidence="15">
    <location>
        <begin position="72"/>
        <end position="90"/>
    </location>
</feature>
<evidence type="ECO:0000256" key="1">
    <source>
        <dbReference type="ARBA" id="ARBA00004651"/>
    </source>
</evidence>
<name>A0A0L0H3X0_SPIPD</name>
<evidence type="ECO:0000256" key="11">
    <source>
        <dbReference type="ARBA" id="ARBA00022989"/>
    </source>
</evidence>
<evidence type="ECO:0000256" key="10">
    <source>
        <dbReference type="ARBA" id="ARBA00022967"/>
    </source>
</evidence>
<keyword evidence="8" id="KW-0187">Copper transport</keyword>
<dbReference type="FunFam" id="2.70.150.10:FF:000016">
    <property type="entry name" value="Calcium-transporting P-type ATPase putative"/>
    <property type="match status" value="1"/>
</dbReference>
<dbReference type="GO" id="GO:0005524">
    <property type="term" value="F:ATP binding"/>
    <property type="evidence" value="ECO:0007669"/>
    <property type="project" value="UniProtKB-KW"/>
</dbReference>
<dbReference type="PRINTS" id="PR00120">
    <property type="entry name" value="HATPASE"/>
</dbReference>
<gene>
    <name evidence="17" type="ORF">SPPG_08664</name>
</gene>
<dbReference type="Gene3D" id="1.20.1110.10">
    <property type="entry name" value="Calcium-transporting ATPase, transmembrane domain"/>
    <property type="match status" value="1"/>
</dbReference>
<evidence type="ECO:0000313" key="17">
    <source>
        <dbReference type="EMBL" id="KNC95902.1"/>
    </source>
</evidence>
<evidence type="ECO:0000256" key="15">
    <source>
        <dbReference type="SAM" id="Phobius"/>
    </source>
</evidence>
<dbReference type="EMBL" id="KQ257473">
    <property type="protein sequence ID" value="KNC95902.1"/>
    <property type="molecule type" value="Genomic_DNA"/>
</dbReference>
<dbReference type="InterPro" id="IPR023214">
    <property type="entry name" value="HAD_sf"/>
</dbReference>
<dbReference type="SFLD" id="SFLDG00002">
    <property type="entry name" value="C1.7:_P-type_atpase_like"/>
    <property type="match status" value="1"/>
</dbReference>
<dbReference type="GO" id="GO:0140581">
    <property type="term" value="F:P-type monovalent copper transporter activity"/>
    <property type="evidence" value="ECO:0007669"/>
    <property type="project" value="UniProtKB-EC"/>
</dbReference>
<feature type="domain" description="Cation-transporting P-type ATPase N-terminal" evidence="16">
    <location>
        <begin position="19"/>
        <end position="92"/>
    </location>
</feature>
<dbReference type="Pfam" id="PF13246">
    <property type="entry name" value="Cation_ATPase"/>
    <property type="match status" value="1"/>
</dbReference>
<keyword evidence="9" id="KW-0067">ATP-binding</keyword>
<reference evidence="17 18" key="1">
    <citation type="submission" date="2009-08" db="EMBL/GenBank/DDBJ databases">
        <title>The Genome Sequence of Spizellomyces punctatus strain DAOM BR117.</title>
        <authorList>
            <consortium name="The Broad Institute Genome Sequencing Platform"/>
            <person name="Russ C."/>
            <person name="Cuomo C."/>
            <person name="Shea T."/>
            <person name="Young S.K."/>
            <person name="Zeng Q."/>
            <person name="Koehrsen M."/>
            <person name="Haas B."/>
            <person name="Borodovsky M."/>
            <person name="Guigo R."/>
            <person name="Alvarado L."/>
            <person name="Berlin A."/>
            <person name="Bochicchio J."/>
            <person name="Borenstein D."/>
            <person name="Chapman S."/>
            <person name="Chen Z."/>
            <person name="Engels R."/>
            <person name="Freedman E."/>
            <person name="Gellesch M."/>
            <person name="Goldberg J."/>
            <person name="Griggs A."/>
            <person name="Gujja S."/>
            <person name="Heiman D."/>
            <person name="Hepburn T."/>
            <person name="Howarth C."/>
            <person name="Jen D."/>
            <person name="Larson L."/>
            <person name="Lewis B."/>
            <person name="Mehta T."/>
            <person name="Park D."/>
            <person name="Pearson M."/>
            <person name="Roberts A."/>
            <person name="Saif S."/>
            <person name="Shenoy N."/>
            <person name="Sisk P."/>
            <person name="Stolte C."/>
            <person name="Sykes S."/>
            <person name="Thomson T."/>
            <person name="Walk T."/>
            <person name="White J."/>
            <person name="Yandava C."/>
            <person name="Burger G."/>
            <person name="Gray M.W."/>
            <person name="Holland P.W.H."/>
            <person name="King N."/>
            <person name="Lang F.B.F."/>
            <person name="Roger A.J."/>
            <person name="Ruiz-Trillo I."/>
            <person name="Lander E."/>
            <person name="Nusbaum C."/>
        </authorList>
    </citation>
    <scope>NUCLEOTIDE SEQUENCE [LARGE SCALE GENOMIC DNA]</scope>
    <source>
        <strain evidence="17 18">DAOM BR117</strain>
    </source>
</reference>